<name>A0A0G0PIN1_9BACT</name>
<comment type="caution">
    <text evidence="1">The sequence shown here is derived from an EMBL/GenBank/DDBJ whole genome shotgun (WGS) entry which is preliminary data.</text>
</comment>
<sequence length="65" mass="7103">MTNINFDPAQRGTQEPVETYEDEAGLVFNKVERKPGEEPRSTGSLTEGGVTFDLVKPRSAVGDSF</sequence>
<reference evidence="1 2" key="1">
    <citation type="journal article" date="2015" name="Nature">
        <title>rRNA introns, odd ribosomes, and small enigmatic genomes across a large radiation of phyla.</title>
        <authorList>
            <person name="Brown C.T."/>
            <person name="Hug L.A."/>
            <person name="Thomas B.C."/>
            <person name="Sharon I."/>
            <person name="Castelle C.J."/>
            <person name="Singh A."/>
            <person name="Wilkins M.J."/>
            <person name="Williams K.H."/>
            <person name="Banfield J.F."/>
        </authorList>
    </citation>
    <scope>NUCLEOTIDE SEQUENCE [LARGE SCALE GENOMIC DNA]</scope>
</reference>
<evidence type="ECO:0000313" key="1">
    <source>
        <dbReference type="EMBL" id="KKR27763.1"/>
    </source>
</evidence>
<evidence type="ECO:0000313" key="2">
    <source>
        <dbReference type="Proteomes" id="UP000034793"/>
    </source>
</evidence>
<protein>
    <submittedName>
        <fullName evidence="1">Uncharacterized protein</fullName>
    </submittedName>
</protein>
<organism evidence="1 2">
    <name type="scientific">Candidatus Woesebacteria bacterium GW2011_GWA1_39_8</name>
    <dbReference type="NCBI Taxonomy" id="1618552"/>
    <lineage>
        <taxon>Bacteria</taxon>
        <taxon>Candidatus Woeseibacteriota</taxon>
    </lineage>
</organism>
<proteinExistence type="predicted"/>
<dbReference type="Proteomes" id="UP000034793">
    <property type="component" value="Unassembled WGS sequence"/>
</dbReference>
<accession>A0A0G0PIN1</accession>
<dbReference type="EMBL" id="LBXL01000067">
    <property type="protein sequence ID" value="KKR27763.1"/>
    <property type="molecule type" value="Genomic_DNA"/>
</dbReference>
<gene>
    <name evidence="1" type="ORF">UT61_C0067G0009</name>
</gene>
<dbReference type="AlphaFoldDB" id="A0A0G0PIN1"/>